<evidence type="ECO:0000313" key="2">
    <source>
        <dbReference type="Proteomes" id="UP000037035"/>
    </source>
</evidence>
<name>A0A0L6ULH7_9BASI</name>
<dbReference type="OrthoDB" id="18982at2759"/>
<evidence type="ECO:0000313" key="1">
    <source>
        <dbReference type="EMBL" id="KNZ48690.1"/>
    </source>
</evidence>
<organism evidence="1 2">
    <name type="scientific">Puccinia sorghi</name>
    <dbReference type="NCBI Taxonomy" id="27349"/>
    <lineage>
        <taxon>Eukaryota</taxon>
        <taxon>Fungi</taxon>
        <taxon>Dikarya</taxon>
        <taxon>Basidiomycota</taxon>
        <taxon>Pucciniomycotina</taxon>
        <taxon>Pucciniomycetes</taxon>
        <taxon>Pucciniales</taxon>
        <taxon>Pucciniaceae</taxon>
        <taxon>Puccinia</taxon>
    </lineage>
</organism>
<sequence>PQHVTSNKATVQTTDSINSIECQPLSRLLVPLQHPFSEGIKRSPYTEPDLILGLVLKTFQLIITYQKKISCLAFEVALGFRIGCTIEEQTHALLTSRTAFLMFASLIFFPTCMLRNWCEIHWFDRLQYWIDNLGQLANSFLLPSLTVSKIALTILLPPDNLQHKQKAALFKLAIQLELVSINQFWLPFNDEFNYQPRLLICTYRAYPSCIKPTRAFQKFMTSLIRHLRGKNFGQCLNHSIVQLGPCCVWTSELAQFLKAPAGVSHHILLKIWFCFM</sequence>
<proteinExistence type="predicted"/>
<keyword evidence="2" id="KW-1185">Reference proteome</keyword>
<feature type="non-terminal residue" evidence="1">
    <location>
        <position position="1"/>
    </location>
</feature>
<dbReference type="Proteomes" id="UP000037035">
    <property type="component" value="Unassembled WGS sequence"/>
</dbReference>
<comment type="caution">
    <text evidence="1">The sequence shown here is derived from an EMBL/GenBank/DDBJ whole genome shotgun (WGS) entry which is preliminary data.</text>
</comment>
<reference evidence="1 2" key="1">
    <citation type="submission" date="2015-08" db="EMBL/GenBank/DDBJ databases">
        <title>Next Generation Sequencing and Analysis of the Genome of Puccinia sorghi L Schw, the Causal Agent of Maize Common Rust.</title>
        <authorList>
            <person name="Rochi L."/>
            <person name="Burguener G."/>
            <person name="Darino M."/>
            <person name="Turjanski A."/>
            <person name="Kreff E."/>
            <person name="Dieguez M.J."/>
            <person name="Sacco F."/>
        </authorList>
    </citation>
    <scope>NUCLEOTIDE SEQUENCE [LARGE SCALE GENOMIC DNA]</scope>
    <source>
        <strain evidence="1 2">RO10H11247</strain>
    </source>
</reference>
<dbReference type="VEuPathDB" id="FungiDB:VP01_5483g1"/>
<dbReference type="AlphaFoldDB" id="A0A0L6ULH7"/>
<accession>A0A0L6ULH7</accession>
<dbReference type="STRING" id="27349.A0A0L6ULH7"/>
<protein>
    <submittedName>
        <fullName evidence="1">Uncharacterized protein</fullName>
    </submittedName>
</protein>
<dbReference type="EMBL" id="LAVV01010701">
    <property type="protein sequence ID" value="KNZ48690.1"/>
    <property type="molecule type" value="Genomic_DNA"/>
</dbReference>
<gene>
    <name evidence="1" type="ORF">VP01_5483g1</name>
</gene>